<dbReference type="EMBL" id="PXYY01000057">
    <property type="protein sequence ID" value="PSJ79981.1"/>
    <property type="molecule type" value="Genomic_DNA"/>
</dbReference>
<dbReference type="AlphaFoldDB" id="A0A2P7TZ60"/>
<dbReference type="Proteomes" id="UP000241868">
    <property type="component" value="Unassembled WGS sequence"/>
</dbReference>
<protein>
    <submittedName>
        <fullName evidence="1">Uncharacterized protein</fullName>
    </submittedName>
</protein>
<sequence length="71" mass="8106">MSTNFSHAVRNPKSAIPAQAGIRFCRYRNCKKLLKTHVPDSRLRGNDGFRIFLCPLFSKTAIDRRSNKKAV</sequence>
<organism evidence="1 2">
    <name type="scientific">Neisseria iguanae</name>
    <dbReference type="NCBI Taxonomy" id="90242"/>
    <lineage>
        <taxon>Bacteria</taxon>
        <taxon>Pseudomonadati</taxon>
        <taxon>Pseudomonadota</taxon>
        <taxon>Betaproteobacteria</taxon>
        <taxon>Neisseriales</taxon>
        <taxon>Neisseriaceae</taxon>
        <taxon>Neisseria</taxon>
    </lineage>
</organism>
<keyword evidence="2" id="KW-1185">Reference proteome</keyword>
<reference evidence="1 2" key="1">
    <citation type="submission" date="2018-03" db="EMBL/GenBank/DDBJ databases">
        <title>Neisseria weixii sp. nov., isolated from the intestinal contents of Tibetan Plateau pika (Ochotona curzoniae) in Yushu, Qinghai Province, China.</title>
        <authorList>
            <person name="Gui Z."/>
        </authorList>
    </citation>
    <scope>NUCLEOTIDE SEQUENCE [LARGE SCALE GENOMIC DNA]</scope>
    <source>
        <strain evidence="1 2">ATCC 51483</strain>
    </source>
</reference>
<gene>
    <name evidence="1" type="ORF">C7N83_08990</name>
</gene>
<evidence type="ECO:0000313" key="1">
    <source>
        <dbReference type="EMBL" id="PSJ79981.1"/>
    </source>
</evidence>
<name>A0A2P7TZ60_9NEIS</name>
<comment type="caution">
    <text evidence="1">The sequence shown here is derived from an EMBL/GenBank/DDBJ whole genome shotgun (WGS) entry which is preliminary data.</text>
</comment>
<accession>A0A2P7TZ60</accession>
<proteinExistence type="predicted"/>
<evidence type="ECO:0000313" key="2">
    <source>
        <dbReference type="Proteomes" id="UP000241868"/>
    </source>
</evidence>